<dbReference type="EMBL" id="PCVY01000076">
    <property type="protein sequence ID" value="PIQ84984.1"/>
    <property type="molecule type" value="Genomic_DNA"/>
</dbReference>
<keyword evidence="7 8" id="KW-0456">Lyase</keyword>
<evidence type="ECO:0000256" key="6">
    <source>
        <dbReference type="ARBA" id="ARBA00023211"/>
    </source>
</evidence>
<dbReference type="InterPro" id="IPR035077">
    <property type="entry name" value="PEP_carboxykinase_GTP_C"/>
</dbReference>
<dbReference type="InterPro" id="IPR035078">
    <property type="entry name" value="PEP_carboxykinase_GTP_N"/>
</dbReference>
<feature type="binding site" evidence="8">
    <location>
        <begin position="204"/>
        <end position="206"/>
    </location>
    <ligand>
        <name>substrate</name>
    </ligand>
</feature>
<evidence type="ECO:0000256" key="7">
    <source>
        <dbReference type="ARBA" id="ARBA00023239"/>
    </source>
</evidence>
<keyword evidence="3 8" id="KW-0547">Nucleotide-binding</keyword>
<comment type="catalytic activity">
    <reaction evidence="8">
        <text>oxaloacetate + GTP = phosphoenolpyruvate + GDP + CO2</text>
        <dbReference type="Rhea" id="RHEA:10388"/>
        <dbReference type="ChEBI" id="CHEBI:16452"/>
        <dbReference type="ChEBI" id="CHEBI:16526"/>
        <dbReference type="ChEBI" id="CHEBI:37565"/>
        <dbReference type="ChEBI" id="CHEBI:58189"/>
        <dbReference type="ChEBI" id="CHEBI:58702"/>
        <dbReference type="EC" id="4.1.1.32"/>
    </reaction>
</comment>
<sequence length="591" mass="65870">MAVANQIITENKIVINWVNEIAELCQPDKIYYCDGSEEEKQKLTEEAVHLGEVEYLNQEKLPGCLYSRSDINDVARTEHLTYICTRKKEDAGPTNNWLDPQQAYQKLHDTLRGSMKGRTLYVVPFIMGPAGSPISKIGIELTDSVYVVLNMRIMTRMGKIAFDQLGDSDDFTRCIHGKVKLDINHRAIAHFPEDNTIISVNTAYGGNALLGKKCLALRIGSFLGKTQDWMAEHMLIIGIETPKGDIHYITAAFPSQCGKTNLAMLVPPAPLKKLGYKVWTVGDDIAWLKIGPDGRLWAINPENGFFGVAPGTSMKSNPNALKTIQKNTIFTNVLKTPEGTVWWEGLDGDPPKEGTNWKGEPWTPASKDKGAHPNSRFTAPVEQCPSVSPEFENPKGVPISAMIFGGRRAKVAPLVYETFNWERGVYAGATMASETTSAATGQVGVVRRDPMAMLPFMGYHVGDYWRHWLNMGKKIKHAPKIFHVNWFRKNEKGDFIWPGFGENLRALLWVIERCQGKGQAQETPIGYVPTANALNTEGLDLSKADLESLLSVDSAEWQEELKGQVEFFDKVGDRCPKEIREIHASLTKSFA</sequence>
<feature type="binding site" evidence="8">
    <location>
        <position position="376"/>
    </location>
    <ligand>
        <name>GTP</name>
        <dbReference type="ChEBI" id="CHEBI:37565"/>
    </ligand>
</feature>
<dbReference type="GO" id="GO:0030145">
    <property type="term" value="F:manganese ion binding"/>
    <property type="evidence" value="ECO:0007669"/>
    <property type="project" value="UniProtKB-UniRule"/>
</dbReference>
<dbReference type="GO" id="GO:0005525">
    <property type="term" value="F:GTP binding"/>
    <property type="evidence" value="ECO:0007669"/>
    <property type="project" value="UniProtKB-UniRule"/>
</dbReference>
<evidence type="ECO:0000256" key="3">
    <source>
        <dbReference type="ARBA" id="ARBA00022741"/>
    </source>
</evidence>
<evidence type="ECO:0000313" key="13">
    <source>
        <dbReference type="Proteomes" id="UP000230859"/>
    </source>
</evidence>
<dbReference type="Gene3D" id="2.170.8.10">
    <property type="entry name" value="Phosphoenolpyruvate Carboxykinase, domain 2"/>
    <property type="match status" value="1"/>
</dbReference>
<feature type="binding site" evidence="8">
    <location>
        <begin position="256"/>
        <end position="261"/>
    </location>
    <ligand>
        <name>GTP</name>
        <dbReference type="ChEBI" id="CHEBI:37565"/>
    </ligand>
</feature>
<keyword evidence="12" id="KW-0418">Kinase</keyword>
<feature type="binding site" evidence="8">
    <location>
        <begin position="500"/>
        <end position="503"/>
    </location>
    <ligand>
        <name>GTP</name>
        <dbReference type="ChEBI" id="CHEBI:37565"/>
    </ligand>
</feature>
<keyword evidence="8" id="KW-0312">Gluconeogenesis</keyword>
<dbReference type="GO" id="GO:0006094">
    <property type="term" value="P:gluconeogenesis"/>
    <property type="evidence" value="ECO:0007669"/>
    <property type="project" value="UniProtKB-UniRule"/>
</dbReference>
<dbReference type="PIRSF" id="PIRSF001348">
    <property type="entry name" value="PEP_carboxykinase_GTP"/>
    <property type="match status" value="1"/>
</dbReference>
<dbReference type="Pfam" id="PF17297">
    <property type="entry name" value="PEPCK_N"/>
    <property type="match status" value="1"/>
</dbReference>
<evidence type="ECO:0000256" key="4">
    <source>
        <dbReference type="ARBA" id="ARBA00022793"/>
    </source>
</evidence>
<dbReference type="GO" id="GO:0004613">
    <property type="term" value="F:phosphoenolpyruvate carboxykinase (GTP) activity"/>
    <property type="evidence" value="ECO:0007669"/>
    <property type="project" value="UniProtKB-UniRule"/>
</dbReference>
<dbReference type="PANTHER" id="PTHR11561">
    <property type="entry name" value="PHOSPHOENOLPYRUVATE CARBOXYKINASE"/>
    <property type="match status" value="1"/>
</dbReference>
<feature type="domain" description="Phosphoenolpyruvate carboxykinase C-terminal P-loop" evidence="10">
    <location>
        <begin position="229"/>
        <end position="587"/>
    </location>
</feature>
<comment type="subcellular location">
    <subcellularLocation>
        <location evidence="8">Cytoplasm</location>
    </subcellularLocation>
</comment>
<keyword evidence="6 8" id="KW-0464">Manganese</keyword>
<organism evidence="12 13">
    <name type="scientific">Candidatus Abzuiibacterium crystallinum</name>
    <dbReference type="NCBI Taxonomy" id="1974748"/>
    <lineage>
        <taxon>Bacteria</taxon>
        <taxon>Pseudomonadati</taxon>
        <taxon>Candidatus Omnitrophota</taxon>
        <taxon>Candidatus Abzuiibacterium</taxon>
    </lineage>
</organism>
<dbReference type="GO" id="GO:0019543">
    <property type="term" value="P:propionate catabolic process"/>
    <property type="evidence" value="ECO:0007669"/>
    <property type="project" value="TreeGrafter"/>
</dbReference>
<evidence type="ECO:0000256" key="1">
    <source>
        <dbReference type="ARBA" id="ARBA00005796"/>
    </source>
</evidence>
<accession>A0A2H0LMT6</accession>
<evidence type="ECO:0000259" key="10">
    <source>
        <dbReference type="Pfam" id="PF00821"/>
    </source>
</evidence>
<dbReference type="UniPathway" id="UPA00138"/>
<dbReference type="InterPro" id="IPR008209">
    <property type="entry name" value="PEP_carboxykinase_GTP"/>
</dbReference>
<evidence type="ECO:0000259" key="11">
    <source>
        <dbReference type="Pfam" id="PF17297"/>
    </source>
</evidence>
<dbReference type="Proteomes" id="UP000230859">
    <property type="component" value="Unassembled WGS sequence"/>
</dbReference>
<dbReference type="GO" id="GO:0016301">
    <property type="term" value="F:kinase activity"/>
    <property type="evidence" value="ECO:0007669"/>
    <property type="project" value="UniProtKB-KW"/>
</dbReference>
<feature type="binding site" evidence="8">
    <location>
        <position position="407"/>
    </location>
    <ligand>
        <name>GTP</name>
        <dbReference type="ChEBI" id="CHEBI:37565"/>
    </ligand>
</feature>
<comment type="cofactor">
    <cofactor evidence="8">
        <name>Mn(2+)</name>
        <dbReference type="ChEBI" id="CHEBI:29035"/>
    </cofactor>
    <text evidence="8">Binds 1 Mn(2+) ion per subunit.</text>
</comment>
<dbReference type="InterPro" id="IPR013035">
    <property type="entry name" value="PEP_carboxykinase_C"/>
</dbReference>
<comment type="function">
    <text evidence="8">Catalyzes the conversion of oxaloacetate (OAA) to phosphoenolpyruvate (PEP), the rate-limiting step in the metabolic pathway that produces glucose from lactate and other precursors derived from the citric acid cycle.</text>
</comment>
<comment type="subunit">
    <text evidence="8">Monomer.</text>
</comment>
<dbReference type="InterPro" id="IPR008210">
    <property type="entry name" value="PEP_carboxykinase_N"/>
</dbReference>
<comment type="caution">
    <text evidence="12">The sequence shown here is derived from an EMBL/GenBank/DDBJ whole genome shotgun (WGS) entry which is preliminary data.</text>
</comment>
<name>A0A2H0LMT6_9BACT</name>
<dbReference type="SUPFAM" id="SSF68923">
    <property type="entry name" value="PEP carboxykinase N-terminal domain"/>
    <property type="match status" value="1"/>
</dbReference>
<dbReference type="Pfam" id="PF00821">
    <property type="entry name" value="PEPCK_GTP"/>
    <property type="match status" value="1"/>
</dbReference>
<dbReference type="GO" id="GO:0033993">
    <property type="term" value="P:response to lipid"/>
    <property type="evidence" value="ECO:0007669"/>
    <property type="project" value="TreeGrafter"/>
</dbReference>
<dbReference type="EC" id="4.1.1.32" evidence="8"/>
<keyword evidence="8" id="KW-0963">Cytoplasm</keyword>
<feature type="binding site" evidence="8">
    <location>
        <position position="255"/>
    </location>
    <ligand>
        <name>substrate</name>
    </ligand>
</feature>
<reference evidence="12 13" key="1">
    <citation type="submission" date="2017-09" db="EMBL/GenBank/DDBJ databases">
        <title>Depth-based differentiation of microbial function through sediment-hosted aquifers and enrichment of novel symbionts in the deep terrestrial subsurface.</title>
        <authorList>
            <person name="Probst A.J."/>
            <person name="Ladd B."/>
            <person name="Jarett J.K."/>
            <person name="Geller-Mcgrath D.E."/>
            <person name="Sieber C.M."/>
            <person name="Emerson J.B."/>
            <person name="Anantharaman K."/>
            <person name="Thomas B.C."/>
            <person name="Malmstrom R."/>
            <person name="Stieglmeier M."/>
            <person name="Klingl A."/>
            <person name="Woyke T."/>
            <person name="Ryan C.M."/>
            <person name="Banfield J.F."/>
        </authorList>
    </citation>
    <scope>NUCLEOTIDE SEQUENCE [LARGE SCALE GENOMIC DNA]</scope>
    <source>
        <strain evidence="12">CG11_big_fil_rev_8_21_14_0_20_45_26</strain>
    </source>
</reference>
<proteinExistence type="inferred from homology"/>
<dbReference type="GO" id="GO:0006107">
    <property type="term" value="P:oxaloacetate metabolic process"/>
    <property type="evidence" value="ECO:0007669"/>
    <property type="project" value="TreeGrafter"/>
</dbReference>
<feature type="domain" description="Phosphoenolpyruvate carboxykinase GTP-utilising N-terminal" evidence="11">
    <location>
        <begin position="16"/>
        <end position="224"/>
    </location>
</feature>
<evidence type="ECO:0000256" key="5">
    <source>
        <dbReference type="ARBA" id="ARBA00023134"/>
    </source>
</evidence>
<dbReference type="CDD" id="cd00819">
    <property type="entry name" value="PEPCK_GTP"/>
    <property type="match status" value="1"/>
</dbReference>
<feature type="region of interest" description="Disordered" evidence="9">
    <location>
        <begin position="345"/>
        <end position="390"/>
    </location>
</feature>
<gene>
    <name evidence="8" type="primary">pckG</name>
    <name evidence="12" type="ORF">COV74_10305</name>
</gene>
<dbReference type="PANTHER" id="PTHR11561:SF0">
    <property type="entry name" value="PHOSPHOENOLPYRUVATE CARBOXYKINASE [GTP]-RELATED"/>
    <property type="match status" value="1"/>
</dbReference>
<dbReference type="GO" id="GO:0042594">
    <property type="term" value="P:response to starvation"/>
    <property type="evidence" value="ECO:0007669"/>
    <property type="project" value="TreeGrafter"/>
</dbReference>
<dbReference type="SUPFAM" id="SSF53795">
    <property type="entry name" value="PEP carboxykinase-like"/>
    <property type="match status" value="1"/>
</dbReference>
<feature type="binding site" evidence="8">
    <location>
        <position position="284"/>
    </location>
    <ligand>
        <name>Mn(2+)</name>
        <dbReference type="ChEBI" id="CHEBI:29035"/>
    </ligand>
</feature>
<feature type="active site" evidence="8">
    <location>
        <position position="257"/>
    </location>
</feature>
<evidence type="ECO:0000256" key="2">
    <source>
        <dbReference type="ARBA" id="ARBA00022723"/>
    </source>
</evidence>
<dbReference type="AlphaFoldDB" id="A0A2H0LMT6"/>
<dbReference type="HAMAP" id="MF_00452">
    <property type="entry name" value="PEPCK_GTP"/>
    <property type="match status" value="1"/>
</dbReference>
<dbReference type="GO" id="GO:0071333">
    <property type="term" value="P:cellular response to glucose stimulus"/>
    <property type="evidence" value="ECO:0007669"/>
    <property type="project" value="TreeGrafter"/>
</dbReference>
<dbReference type="GO" id="GO:0046327">
    <property type="term" value="P:glycerol biosynthetic process from pyruvate"/>
    <property type="evidence" value="ECO:0007669"/>
    <property type="project" value="TreeGrafter"/>
</dbReference>
<comment type="similarity">
    <text evidence="1 8">Belongs to the phosphoenolpyruvate carboxykinase [GTP] family.</text>
</comment>
<feature type="binding site" evidence="8">
    <location>
        <position position="213"/>
    </location>
    <ligand>
        <name>Mn(2+)</name>
        <dbReference type="ChEBI" id="CHEBI:29035"/>
    </ligand>
</feature>
<dbReference type="Gene3D" id="3.90.228.20">
    <property type="match status" value="1"/>
</dbReference>
<keyword evidence="12" id="KW-0670">Pyruvate</keyword>
<keyword evidence="5 8" id="KW-0342">GTP-binding</keyword>
<keyword evidence="2 8" id="KW-0479">Metal-binding</keyword>
<keyword evidence="12" id="KW-0808">Transferase</keyword>
<feature type="binding site" evidence="8">
    <location>
        <begin position="374"/>
        <end position="376"/>
    </location>
    <ligand>
        <name>substrate</name>
    </ligand>
</feature>
<evidence type="ECO:0000313" key="12">
    <source>
        <dbReference type="EMBL" id="PIQ84984.1"/>
    </source>
</evidence>
<feature type="binding site" evidence="8">
    <location>
        <position position="233"/>
    </location>
    <ligand>
        <name>Mn(2+)</name>
        <dbReference type="ChEBI" id="CHEBI:29035"/>
    </ligand>
</feature>
<evidence type="ECO:0000256" key="8">
    <source>
        <dbReference type="HAMAP-Rule" id="MF_00452"/>
    </source>
</evidence>
<dbReference type="Gene3D" id="3.40.449.10">
    <property type="entry name" value="Phosphoenolpyruvate Carboxykinase, domain 1"/>
    <property type="match status" value="1"/>
</dbReference>
<protein>
    <recommendedName>
        <fullName evidence="8">Phosphoenolpyruvate carboxykinase [GTP]</fullName>
        <shortName evidence="8">PEP carboxykinase</shortName>
        <shortName evidence="8">PEPCK</shortName>
        <ecNumber evidence="8">4.1.1.32</ecNumber>
    </recommendedName>
    <alternativeName>
        <fullName evidence="8">GTP-dependent phosphoenolpyruvate carboxykinase</fullName>
        <shortName evidence="8">GTP-PEPCK</shortName>
    </alternativeName>
</protein>
<evidence type="ECO:0000256" key="9">
    <source>
        <dbReference type="SAM" id="MobiDB-lite"/>
    </source>
</evidence>
<keyword evidence="4 8" id="KW-0210">Decarboxylase</keyword>
<dbReference type="GO" id="GO:0005829">
    <property type="term" value="C:cytosol"/>
    <property type="evidence" value="ECO:0007669"/>
    <property type="project" value="TreeGrafter"/>
</dbReference>
<comment type="pathway">
    <text evidence="8">Carbohydrate biosynthesis; gluconeogenesis.</text>
</comment>
<dbReference type="NCBIfam" id="NF003253">
    <property type="entry name" value="PRK04210.1"/>
    <property type="match status" value="1"/>
</dbReference>
<feature type="binding site" evidence="8">
    <location>
        <position position="76"/>
    </location>
    <ligand>
        <name>substrate</name>
    </ligand>
</feature>